<dbReference type="Proteomes" id="UP000197032">
    <property type="component" value="Unassembled WGS sequence"/>
</dbReference>
<reference evidence="3" key="1">
    <citation type="journal article" date="2017" name="Appl. Environ. Microbiol.">
        <title>Genomic analysis of Calderihabitans maritimus KKC1, a thermophilic hydrogenogenic carboxydotrophic bacterium isolated from marine sediment.</title>
        <authorList>
            <person name="Omae K."/>
            <person name="Yoneda Y."/>
            <person name="Fukuyama Y."/>
            <person name="Yoshida T."/>
            <person name="Sako Y."/>
        </authorList>
    </citation>
    <scope>NUCLEOTIDE SEQUENCE [LARGE SCALE GENOMIC DNA]</scope>
    <source>
        <strain evidence="3">KKC1</strain>
    </source>
</reference>
<feature type="transmembrane region" description="Helical" evidence="1">
    <location>
        <begin position="9"/>
        <end position="32"/>
    </location>
</feature>
<proteinExistence type="predicted"/>
<dbReference type="NCBIfam" id="TIGR04086">
    <property type="entry name" value="TIGR04086_membr"/>
    <property type="match status" value="1"/>
</dbReference>
<organism evidence="2 3">
    <name type="scientific">Calderihabitans maritimus</name>
    <dbReference type="NCBI Taxonomy" id="1246530"/>
    <lineage>
        <taxon>Bacteria</taxon>
        <taxon>Bacillati</taxon>
        <taxon>Bacillota</taxon>
        <taxon>Clostridia</taxon>
        <taxon>Neomoorellales</taxon>
        <taxon>Calderihabitantaceae</taxon>
        <taxon>Calderihabitans</taxon>
    </lineage>
</organism>
<feature type="transmembrane region" description="Helical" evidence="1">
    <location>
        <begin position="100"/>
        <end position="121"/>
    </location>
</feature>
<dbReference type="EMBL" id="BDGJ01000126">
    <property type="protein sequence ID" value="GAW93310.1"/>
    <property type="molecule type" value="Genomic_DNA"/>
</dbReference>
<comment type="caution">
    <text evidence="2">The sequence shown here is derived from an EMBL/GenBank/DDBJ whole genome shotgun (WGS) entry which is preliminary data.</text>
</comment>
<dbReference type="RefSeq" id="WP_192868203.1">
    <property type="nucleotide sequence ID" value="NZ_BDGJ01000126.1"/>
</dbReference>
<keyword evidence="3" id="KW-1185">Reference proteome</keyword>
<sequence length="140" mass="15503">MGKRNYGAVLYGFAITFLILVVGILLSVIFVFLTSSRLVYVANYWKLVTFISLIAGGTVAGWQDARNGFLNGSRVGMVYAFLSILVTAIFIPQILSFRGILWRLVYVLILSGTAGIIGANFRIISRHKSKFSPVKSKYNN</sequence>
<keyword evidence="1" id="KW-0472">Membrane</keyword>
<dbReference type="Pfam" id="PF12670">
    <property type="entry name" value="DUF3792"/>
    <property type="match status" value="1"/>
</dbReference>
<feature type="transmembrane region" description="Helical" evidence="1">
    <location>
        <begin position="44"/>
        <end position="63"/>
    </location>
</feature>
<accession>A0A1Z5HVJ4</accession>
<evidence type="ECO:0000313" key="2">
    <source>
        <dbReference type="EMBL" id="GAW93310.1"/>
    </source>
</evidence>
<gene>
    <name evidence="2" type="ORF">KKC1_24470</name>
</gene>
<name>A0A1Z5HVJ4_9FIRM</name>
<dbReference type="InterPro" id="IPR023804">
    <property type="entry name" value="DUF3792_TM"/>
</dbReference>
<evidence type="ECO:0008006" key="4">
    <source>
        <dbReference type="Google" id="ProtNLM"/>
    </source>
</evidence>
<protein>
    <recommendedName>
        <fullName evidence="4">TIGR04086 family membrane protein</fullName>
    </recommendedName>
</protein>
<keyword evidence="1" id="KW-0812">Transmembrane</keyword>
<feature type="transmembrane region" description="Helical" evidence="1">
    <location>
        <begin position="75"/>
        <end position="94"/>
    </location>
</feature>
<keyword evidence="1" id="KW-1133">Transmembrane helix</keyword>
<dbReference type="AlphaFoldDB" id="A0A1Z5HVJ4"/>
<evidence type="ECO:0000256" key="1">
    <source>
        <dbReference type="SAM" id="Phobius"/>
    </source>
</evidence>
<evidence type="ECO:0000313" key="3">
    <source>
        <dbReference type="Proteomes" id="UP000197032"/>
    </source>
</evidence>